<gene>
    <name evidence="2" type="ORF">P5673_027048</name>
</gene>
<evidence type="ECO:0000313" key="3">
    <source>
        <dbReference type="Proteomes" id="UP001249851"/>
    </source>
</evidence>
<evidence type="ECO:0000313" key="2">
    <source>
        <dbReference type="EMBL" id="KAK2552026.1"/>
    </source>
</evidence>
<comment type="caution">
    <text evidence="2">The sequence shown here is derived from an EMBL/GenBank/DDBJ whole genome shotgun (WGS) entry which is preliminary data.</text>
</comment>
<evidence type="ECO:0000256" key="1">
    <source>
        <dbReference type="SAM" id="MobiDB-lite"/>
    </source>
</evidence>
<dbReference type="AlphaFoldDB" id="A0AAD9PZS3"/>
<accession>A0AAD9PZS3</accession>
<name>A0AAD9PZS3_ACRCE</name>
<feature type="compositionally biased region" description="Basic and acidic residues" evidence="1">
    <location>
        <begin position="1"/>
        <end position="27"/>
    </location>
</feature>
<reference evidence="2" key="1">
    <citation type="journal article" date="2023" name="G3 (Bethesda)">
        <title>Whole genome assembly and annotation of the endangered Caribbean coral Acropora cervicornis.</title>
        <authorList>
            <person name="Selwyn J.D."/>
            <person name="Vollmer S.V."/>
        </authorList>
    </citation>
    <scope>NUCLEOTIDE SEQUENCE</scope>
    <source>
        <strain evidence="2">K2</strain>
    </source>
</reference>
<proteinExistence type="predicted"/>
<keyword evidence="3" id="KW-1185">Reference proteome</keyword>
<organism evidence="2 3">
    <name type="scientific">Acropora cervicornis</name>
    <name type="common">Staghorn coral</name>
    <dbReference type="NCBI Taxonomy" id="6130"/>
    <lineage>
        <taxon>Eukaryota</taxon>
        <taxon>Metazoa</taxon>
        <taxon>Cnidaria</taxon>
        <taxon>Anthozoa</taxon>
        <taxon>Hexacorallia</taxon>
        <taxon>Scleractinia</taxon>
        <taxon>Astrocoeniina</taxon>
        <taxon>Acroporidae</taxon>
        <taxon>Acropora</taxon>
    </lineage>
</organism>
<reference evidence="2" key="2">
    <citation type="journal article" date="2023" name="Science">
        <title>Genomic signatures of disease resistance in endangered staghorn corals.</title>
        <authorList>
            <person name="Vollmer S.V."/>
            <person name="Selwyn J.D."/>
            <person name="Despard B.A."/>
            <person name="Roesel C.L."/>
        </authorList>
    </citation>
    <scope>NUCLEOTIDE SEQUENCE</scope>
    <source>
        <strain evidence="2">K2</strain>
    </source>
</reference>
<protein>
    <submittedName>
        <fullName evidence="2">Uncharacterized protein</fullName>
    </submittedName>
</protein>
<dbReference type="EMBL" id="JARQWQ010000091">
    <property type="protein sequence ID" value="KAK2552026.1"/>
    <property type="molecule type" value="Genomic_DNA"/>
</dbReference>
<dbReference type="Proteomes" id="UP001249851">
    <property type="component" value="Unassembled WGS sequence"/>
</dbReference>
<sequence length="60" mass="7003">MHQKKNDASRREDVNQQVKDMKSDFKATKVHQSKPSRKPGQHNSRHQQKNKASHNEGTPR</sequence>
<feature type="region of interest" description="Disordered" evidence="1">
    <location>
        <begin position="1"/>
        <end position="60"/>
    </location>
</feature>
<feature type="compositionally biased region" description="Basic residues" evidence="1">
    <location>
        <begin position="28"/>
        <end position="52"/>
    </location>
</feature>